<name>A0A923RL03_9BACI</name>
<dbReference type="EC" id="3.1.4.58" evidence="2"/>
<dbReference type="EMBL" id="JACOOL010000018">
    <property type="protein sequence ID" value="MBC5638603.1"/>
    <property type="molecule type" value="Genomic_DNA"/>
</dbReference>
<comment type="function">
    <text evidence="2">Hydrolyzes RNA 2',3'-cyclic phosphodiester to an RNA 2'-phosphomonoester.</text>
</comment>
<reference evidence="4" key="1">
    <citation type="submission" date="2020-08" db="EMBL/GenBank/DDBJ databases">
        <title>Genome public.</title>
        <authorList>
            <person name="Liu C."/>
            <person name="Sun Q."/>
        </authorList>
    </citation>
    <scope>NUCLEOTIDE SEQUENCE</scope>
    <source>
        <strain evidence="4">BX22</strain>
    </source>
</reference>
<dbReference type="RefSeq" id="WP_186871304.1">
    <property type="nucleotide sequence ID" value="NZ_JACOOL010000018.1"/>
</dbReference>
<feature type="active site" description="Proton acceptor" evidence="2">
    <location>
        <position position="128"/>
    </location>
</feature>
<keyword evidence="1 2" id="KW-0378">Hydrolase</keyword>
<dbReference type="PANTHER" id="PTHR35561">
    <property type="entry name" value="RNA 2',3'-CYCLIC PHOSPHODIESTERASE"/>
    <property type="match status" value="1"/>
</dbReference>
<feature type="domain" description="Phosphoesterase HXTX" evidence="3">
    <location>
        <begin position="101"/>
        <end position="167"/>
    </location>
</feature>
<feature type="domain" description="Phosphoesterase HXTX" evidence="3">
    <location>
        <begin position="11"/>
        <end position="93"/>
    </location>
</feature>
<dbReference type="SUPFAM" id="SSF55144">
    <property type="entry name" value="LigT-like"/>
    <property type="match status" value="1"/>
</dbReference>
<dbReference type="AlphaFoldDB" id="A0A923RL03"/>
<feature type="short sequence motif" description="HXTX 2" evidence="2">
    <location>
        <begin position="128"/>
        <end position="131"/>
    </location>
</feature>
<evidence type="ECO:0000259" key="3">
    <source>
        <dbReference type="Pfam" id="PF02834"/>
    </source>
</evidence>
<keyword evidence="5" id="KW-1185">Reference proteome</keyword>
<dbReference type="Pfam" id="PF02834">
    <property type="entry name" value="LigT_PEase"/>
    <property type="match status" value="2"/>
</dbReference>
<dbReference type="HAMAP" id="MF_01940">
    <property type="entry name" value="RNA_CPDase"/>
    <property type="match status" value="1"/>
</dbReference>
<evidence type="ECO:0000256" key="1">
    <source>
        <dbReference type="ARBA" id="ARBA00022801"/>
    </source>
</evidence>
<protein>
    <recommendedName>
        <fullName evidence="2">RNA 2',3'-cyclic phosphodiesterase</fullName>
        <shortName evidence="2">RNA 2',3'-CPDase</shortName>
        <ecNumber evidence="2">3.1.4.58</ecNumber>
    </recommendedName>
</protein>
<evidence type="ECO:0000313" key="4">
    <source>
        <dbReference type="EMBL" id="MBC5638603.1"/>
    </source>
</evidence>
<dbReference type="InterPro" id="IPR009097">
    <property type="entry name" value="Cyclic_Pdiesterase"/>
</dbReference>
<comment type="caution">
    <text evidence="4">The sequence shown here is derived from an EMBL/GenBank/DDBJ whole genome shotgun (WGS) entry which is preliminary data.</text>
</comment>
<feature type="short sequence motif" description="HXTX 1" evidence="2">
    <location>
        <begin position="44"/>
        <end position="47"/>
    </location>
</feature>
<dbReference type="PANTHER" id="PTHR35561:SF1">
    <property type="entry name" value="RNA 2',3'-CYCLIC PHOSPHODIESTERASE"/>
    <property type="match status" value="1"/>
</dbReference>
<comment type="similarity">
    <text evidence="2">Belongs to the 2H phosphoesterase superfamily. ThpR family.</text>
</comment>
<dbReference type="NCBIfam" id="TIGR02258">
    <property type="entry name" value="2_5_ligase"/>
    <property type="match status" value="1"/>
</dbReference>
<feature type="active site" description="Proton donor" evidence="2">
    <location>
        <position position="44"/>
    </location>
</feature>
<dbReference type="InterPro" id="IPR014051">
    <property type="entry name" value="Phosphoesterase_HXTX"/>
</dbReference>
<dbReference type="GO" id="GO:0008664">
    <property type="term" value="F:RNA 2',3'-cyclic 3'-phosphodiesterase activity"/>
    <property type="evidence" value="ECO:0007669"/>
    <property type="project" value="UniProtKB-EC"/>
</dbReference>
<dbReference type="InterPro" id="IPR004175">
    <property type="entry name" value="RNA_CPDase"/>
</dbReference>
<accession>A0A923RL03</accession>
<dbReference type="Proteomes" id="UP000637359">
    <property type="component" value="Unassembled WGS sequence"/>
</dbReference>
<sequence>MGQIPHYFIAIPVSTELKEKFFTWQESLKQNISYKVWPHQEDLHITLKFLGAVEEQQLKQLRNNLATIIHTAFTLTVGGIGTFGKHDNPRVVWAGVKKNTNLEGLFLKIESVVTEIGFPSENRPYRPHITLAKKWLESYHARALDEAKEQFAADYFQMNVDEFVLYQIYPSKSPKYQIVERYRLKRG</sequence>
<comment type="catalytic activity">
    <reaction evidence="2">
        <text>a 3'-end 2',3'-cyclophospho-ribonucleotide-RNA + H2O = a 3'-end 2'-phospho-ribonucleotide-RNA + H(+)</text>
        <dbReference type="Rhea" id="RHEA:11828"/>
        <dbReference type="Rhea" id="RHEA-COMP:10464"/>
        <dbReference type="Rhea" id="RHEA-COMP:17353"/>
        <dbReference type="ChEBI" id="CHEBI:15377"/>
        <dbReference type="ChEBI" id="CHEBI:15378"/>
        <dbReference type="ChEBI" id="CHEBI:83064"/>
        <dbReference type="ChEBI" id="CHEBI:173113"/>
        <dbReference type="EC" id="3.1.4.58"/>
    </reaction>
</comment>
<proteinExistence type="inferred from homology"/>
<dbReference type="Gene3D" id="3.90.1140.10">
    <property type="entry name" value="Cyclic phosphodiesterase"/>
    <property type="match status" value="1"/>
</dbReference>
<gene>
    <name evidence="4" type="primary">thpR</name>
    <name evidence="4" type="ORF">H8S33_17670</name>
</gene>
<evidence type="ECO:0000313" key="5">
    <source>
        <dbReference type="Proteomes" id="UP000637359"/>
    </source>
</evidence>
<dbReference type="GO" id="GO:0004113">
    <property type="term" value="F:2',3'-cyclic-nucleotide 3'-phosphodiesterase activity"/>
    <property type="evidence" value="ECO:0007669"/>
    <property type="project" value="InterPro"/>
</dbReference>
<organism evidence="4 5">
    <name type="scientific">Ornithinibacillus hominis</name>
    <dbReference type="NCBI Taxonomy" id="2763055"/>
    <lineage>
        <taxon>Bacteria</taxon>
        <taxon>Bacillati</taxon>
        <taxon>Bacillota</taxon>
        <taxon>Bacilli</taxon>
        <taxon>Bacillales</taxon>
        <taxon>Bacillaceae</taxon>
        <taxon>Ornithinibacillus</taxon>
    </lineage>
</organism>
<evidence type="ECO:0000256" key="2">
    <source>
        <dbReference type="HAMAP-Rule" id="MF_01940"/>
    </source>
</evidence>